<dbReference type="AlphaFoldDB" id="A0A0V1IW44"/>
<keyword evidence="6" id="KW-0648">Protein biosynthesis</keyword>
<dbReference type="Gene3D" id="2.40.50.140">
    <property type="entry name" value="Nucleic acid-binding proteins"/>
    <property type="match status" value="1"/>
</dbReference>
<comment type="caution">
    <text evidence="10">The sequence shown here is derived from an EMBL/GenBank/DDBJ whole genome shotgun (WGS) entry which is preliminary data.</text>
</comment>
<evidence type="ECO:0000256" key="5">
    <source>
        <dbReference type="ARBA" id="ARBA00022840"/>
    </source>
</evidence>
<evidence type="ECO:0000256" key="7">
    <source>
        <dbReference type="ARBA" id="ARBA00023146"/>
    </source>
</evidence>
<dbReference type="Pfam" id="PF00152">
    <property type="entry name" value="tRNA-synt_2"/>
    <property type="match status" value="1"/>
</dbReference>
<dbReference type="CDD" id="cd00037">
    <property type="entry name" value="CLECT"/>
    <property type="match status" value="1"/>
</dbReference>
<dbReference type="Pfam" id="PF01336">
    <property type="entry name" value="tRNA_anti-codon"/>
    <property type="match status" value="1"/>
</dbReference>
<evidence type="ECO:0000313" key="10">
    <source>
        <dbReference type="EMBL" id="KRZ26977.1"/>
    </source>
</evidence>
<dbReference type="PANTHER" id="PTHR22594">
    <property type="entry name" value="ASPARTYL/LYSYL-TRNA SYNTHETASE"/>
    <property type="match status" value="1"/>
</dbReference>
<organism evidence="10 11">
    <name type="scientific">Trichinella pseudospiralis</name>
    <name type="common">Parasitic roundworm</name>
    <dbReference type="NCBI Taxonomy" id="6337"/>
    <lineage>
        <taxon>Eukaryota</taxon>
        <taxon>Metazoa</taxon>
        <taxon>Ecdysozoa</taxon>
        <taxon>Nematoda</taxon>
        <taxon>Enoplea</taxon>
        <taxon>Dorylaimia</taxon>
        <taxon>Trichinellida</taxon>
        <taxon>Trichinellidae</taxon>
        <taxon>Trichinella</taxon>
    </lineage>
</organism>
<dbReference type="GO" id="GO:0003676">
    <property type="term" value="F:nucleic acid binding"/>
    <property type="evidence" value="ECO:0007669"/>
    <property type="project" value="InterPro"/>
</dbReference>
<dbReference type="GO" id="GO:0004816">
    <property type="term" value="F:asparagine-tRNA ligase activity"/>
    <property type="evidence" value="ECO:0007669"/>
    <property type="project" value="UniProtKB-EC"/>
</dbReference>
<protein>
    <recommendedName>
        <fullName evidence="2">asparagine--tRNA ligase</fullName>
        <ecNumber evidence="2">6.1.1.22</ecNumber>
    </recommendedName>
</protein>
<sequence length="608" mass="70156">MRAKLLTLLLTLSAAVSTLVEEDVQNCPDESWIYFNNFCYKIVTQKRTFQHAEQECAKLNAELFFPPSVSEFGKIVLTIPHSKEFWIDTTLRKNPIWINNPTLDPIQKLYFWPKRLSLKEDVPKIKQDTKMKVSFQLFNCAKTIAQLVKEKPTGQVVAVKGWVKRFRSHKNFTFMQISDGLSAALLQVVIPESLNNNRRLFQFLCSHITVGSAVAVEGELNPSVGPEQHLELVATQLNVVAHNDRKNFPFSVKQRQSPDTLRQHEHLRPKTRSFAALLRIRSNLKHFIHHYLKINNFVYIDTPVLTANDCEAAGDVFTAEKFEKNSALTFACDNMLEGNINEKTFFGRKIFLTVSGQLHLEAAACGLNKVYTFNPTFRAESSLTRQHLAEFYMLEVEQAFCTSLEDLMKLVENLILNCIRTVMHESVEDLKICQEYHQTVAFDDLCRIEKLSSFPRITFVEAAEILQNSNKKFSKNLKHLRKEDERFLVQHFGNLPLFVTEYPAETKPFYMKRNEDNTCALCFDLLVPHSGEVCGGSLRECNLDILSHRMKLLQIAEQSQWYSELRKFGYPDLGGFGLGFERLLQFFIGIRNIKDCIPFPRWFRHCST</sequence>
<dbReference type="Gene3D" id="3.30.930.10">
    <property type="entry name" value="Bira Bifunctional Protein, Domain 2"/>
    <property type="match status" value="1"/>
</dbReference>
<dbReference type="GO" id="GO:0006421">
    <property type="term" value="P:asparaginyl-tRNA aminoacylation"/>
    <property type="evidence" value="ECO:0007669"/>
    <property type="project" value="InterPro"/>
</dbReference>
<evidence type="ECO:0000256" key="1">
    <source>
        <dbReference type="ARBA" id="ARBA00008226"/>
    </source>
</evidence>
<dbReference type="GO" id="GO:0005739">
    <property type="term" value="C:mitochondrion"/>
    <property type="evidence" value="ECO:0007669"/>
    <property type="project" value="TreeGrafter"/>
</dbReference>
<dbReference type="InterPro" id="IPR004364">
    <property type="entry name" value="Aa-tRNA-synt_II"/>
</dbReference>
<accession>A0A0V1IW44</accession>
<keyword evidence="7" id="KW-0030">Aminoacyl-tRNA synthetase</keyword>
<dbReference type="Proteomes" id="UP000054805">
    <property type="component" value="Unassembled WGS sequence"/>
</dbReference>
<gene>
    <name evidence="10" type="primary">Nars2</name>
    <name evidence="10" type="ORF">T4B_6010</name>
</gene>
<dbReference type="InterPro" id="IPR004365">
    <property type="entry name" value="NA-bd_OB_tRNA"/>
</dbReference>
<dbReference type="InterPro" id="IPR006195">
    <property type="entry name" value="aa-tRNA-synth_II"/>
</dbReference>
<dbReference type="InterPro" id="IPR016186">
    <property type="entry name" value="C-type_lectin-like/link_sf"/>
</dbReference>
<keyword evidence="4" id="KW-0547">Nucleotide-binding</keyword>
<dbReference type="SUPFAM" id="SSF50249">
    <property type="entry name" value="Nucleic acid-binding proteins"/>
    <property type="match status" value="1"/>
</dbReference>
<proteinExistence type="inferred from homology"/>
<dbReference type="EMBL" id="JYDS01000077">
    <property type="protein sequence ID" value="KRZ26977.1"/>
    <property type="molecule type" value="Genomic_DNA"/>
</dbReference>
<feature type="domain" description="Aminoacyl-transfer RNA synthetases class-II family profile" evidence="9">
    <location>
        <begin position="278"/>
        <end position="598"/>
    </location>
</feature>
<dbReference type="SUPFAM" id="SSF56436">
    <property type="entry name" value="C-type lectin-like"/>
    <property type="match status" value="1"/>
</dbReference>
<dbReference type="GO" id="GO:0005524">
    <property type="term" value="F:ATP binding"/>
    <property type="evidence" value="ECO:0007669"/>
    <property type="project" value="UniProtKB-KW"/>
</dbReference>
<evidence type="ECO:0000256" key="6">
    <source>
        <dbReference type="ARBA" id="ARBA00022917"/>
    </source>
</evidence>
<evidence type="ECO:0000259" key="9">
    <source>
        <dbReference type="PROSITE" id="PS50862"/>
    </source>
</evidence>
<feature type="signal peptide" evidence="8">
    <location>
        <begin position="1"/>
        <end position="18"/>
    </location>
</feature>
<name>A0A0V1IW44_TRIPS</name>
<comment type="similarity">
    <text evidence="1">Belongs to the class-II aminoacyl-tRNA synthetase family.</text>
</comment>
<evidence type="ECO:0000313" key="11">
    <source>
        <dbReference type="Proteomes" id="UP000054805"/>
    </source>
</evidence>
<dbReference type="InterPro" id="IPR016187">
    <property type="entry name" value="CTDL_fold"/>
</dbReference>
<dbReference type="PANTHER" id="PTHR22594:SF34">
    <property type="entry name" value="ASPARAGINE--TRNA LIGASE, MITOCHONDRIAL-RELATED"/>
    <property type="match status" value="1"/>
</dbReference>
<dbReference type="InterPro" id="IPR002312">
    <property type="entry name" value="Asp/Asn-tRNA-synth_IIb"/>
</dbReference>
<dbReference type="PROSITE" id="PS50862">
    <property type="entry name" value="AA_TRNA_LIGASE_II"/>
    <property type="match status" value="1"/>
</dbReference>
<evidence type="ECO:0000256" key="4">
    <source>
        <dbReference type="ARBA" id="ARBA00022741"/>
    </source>
</evidence>
<dbReference type="InterPro" id="IPR004522">
    <property type="entry name" value="Asn-tRNA-ligase"/>
</dbReference>
<evidence type="ECO:0000256" key="3">
    <source>
        <dbReference type="ARBA" id="ARBA00022598"/>
    </source>
</evidence>
<dbReference type="InterPro" id="IPR045864">
    <property type="entry name" value="aa-tRNA-synth_II/BPL/LPL"/>
</dbReference>
<reference evidence="10 11" key="1">
    <citation type="submission" date="2015-01" db="EMBL/GenBank/DDBJ databases">
        <title>Evolution of Trichinella species and genotypes.</title>
        <authorList>
            <person name="Korhonen P.K."/>
            <person name="Edoardo P."/>
            <person name="Giuseppe L.R."/>
            <person name="Gasser R.B."/>
        </authorList>
    </citation>
    <scope>NUCLEOTIDE SEQUENCE [LARGE SCALE GENOMIC DNA]</scope>
    <source>
        <strain evidence="10">ISS588</strain>
    </source>
</reference>
<keyword evidence="8" id="KW-0732">Signal</keyword>
<dbReference type="CDD" id="cd04318">
    <property type="entry name" value="EcAsnRS_like_N"/>
    <property type="match status" value="1"/>
</dbReference>
<dbReference type="Gene3D" id="3.10.100.10">
    <property type="entry name" value="Mannose-Binding Protein A, subunit A"/>
    <property type="match status" value="1"/>
</dbReference>
<dbReference type="NCBIfam" id="NF003037">
    <property type="entry name" value="PRK03932.1"/>
    <property type="match status" value="1"/>
</dbReference>
<feature type="chain" id="PRO_5006880136" description="asparagine--tRNA ligase" evidence="8">
    <location>
        <begin position="19"/>
        <end position="608"/>
    </location>
</feature>
<keyword evidence="5" id="KW-0067">ATP-binding</keyword>
<evidence type="ECO:0000256" key="8">
    <source>
        <dbReference type="SAM" id="SignalP"/>
    </source>
</evidence>
<dbReference type="EC" id="6.1.1.22" evidence="2"/>
<dbReference type="NCBIfam" id="TIGR00457">
    <property type="entry name" value="asnS"/>
    <property type="match status" value="1"/>
</dbReference>
<keyword evidence="11" id="KW-1185">Reference proteome</keyword>
<keyword evidence="3 10" id="KW-0436">Ligase</keyword>
<dbReference type="SUPFAM" id="SSF55681">
    <property type="entry name" value="Class II aaRS and biotin synthetases"/>
    <property type="match status" value="1"/>
</dbReference>
<evidence type="ECO:0000256" key="2">
    <source>
        <dbReference type="ARBA" id="ARBA00012816"/>
    </source>
</evidence>
<dbReference type="InterPro" id="IPR012340">
    <property type="entry name" value="NA-bd_OB-fold"/>
</dbReference>
<dbReference type="PRINTS" id="PR01042">
    <property type="entry name" value="TRNASYNTHASP"/>
</dbReference>